<dbReference type="AlphaFoldDB" id="A0A4S3TH89"/>
<gene>
    <name evidence="2" type="ORF">D8Y22_20535</name>
</gene>
<keyword evidence="2" id="KW-0378">Hydrolase</keyword>
<dbReference type="Pfam" id="PF00753">
    <property type="entry name" value="Lactamase_B"/>
    <property type="match status" value="1"/>
</dbReference>
<feature type="domain" description="Metallo-beta-lactamase" evidence="1">
    <location>
        <begin position="31"/>
        <end position="246"/>
    </location>
</feature>
<dbReference type="Gene3D" id="3.60.15.10">
    <property type="entry name" value="Ribonuclease Z/Hydroxyacylglutathione hydrolase-like"/>
    <property type="match status" value="1"/>
</dbReference>
<evidence type="ECO:0000259" key="1">
    <source>
        <dbReference type="SMART" id="SM00849"/>
    </source>
</evidence>
<dbReference type="PANTHER" id="PTHR42951:SF22">
    <property type="entry name" value="METALLO BETA-LACTAMASE SUPERFAMILY LIPOPROTEIN"/>
    <property type="match status" value="1"/>
</dbReference>
<dbReference type="InterPro" id="IPR001279">
    <property type="entry name" value="Metallo-B-lactamas"/>
</dbReference>
<evidence type="ECO:0000313" key="2">
    <source>
        <dbReference type="EMBL" id="THE62850.1"/>
    </source>
</evidence>
<dbReference type="Proteomes" id="UP000318864">
    <property type="component" value="Unassembled WGS sequence"/>
</dbReference>
<dbReference type="InterPro" id="IPR036866">
    <property type="entry name" value="RibonucZ/Hydroxyglut_hydro"/>
</dbReference>
<protein>
    <submittedName>
        <fullName evidence="2">MBL fold metallo-hydrolase</fullName>
    </submittedName>
</protein>
<organism evidence="2 3">
    <name type="scientific">Salinadaptatus halalkaliphilus</name>
    <dbReference type="NCBI Taxonomy" id="2419781"/>
    <lineage>
        <taxon>Archaea</taxon>
        <taxon>Methanobacteriati</taxon>
        <taxon>Methanobacteriota</taxon>
        <taxon>Stenosarchaea group</taxon>
        <taxon>Halobacteria</taxon>
        <taxon>Halobacteriales</taxon>
        <taxon>Natrialbaceae</taxon>
        <taxon>Salinadaptatus</taxon>
    </lineage>
</organism>
<sequence>MQTDADGLNRDGRSLSAIQRLEFEMPWPPDYAAAYVLDGPEPVLIDAGTTEATAESTLLDGLDAIGYTPSDIEHVLVTHVHSDHIGLVALLREAGSEIHAPRAALDRLATDPETLRRGVAETARSAGYRGDELEAVVESELESFRRDRRLLDPSLTRPIDPSEPLTIGDREFTPFETPGHEIHHLCLEVDVDGTRVLFSGDTLIEPFRAGAFDVGIDRGAYDAVADYYLSMDRLTETTATRVYPGHGPVFEEPHDVVETTRERLDELLAETLAALRSIEPATPLAVAENRVGELRSSAPLLDTLGALGTLTDRGTVTYDVADGVRRYRSS</sequence>
<dbReference type="RefSeq" id="WP_141466482.1">
    <property type="nucleotide sequence ID" value="NZ_RBZW01000076.1"/>
</dbReference>
<evidence type="ECO:0000313" key="3">
    <source>
        <dbReference type="Proteomes" id="UP000318864"/>
    </source>
</evidence>
<dbReference type="SMART" id="SM00849">
    <property type="entry name" value="Lactamase_B"/>
    <property type="match status" value="1"/>
</dbReference>
<reference evidence="2 3" key="1">
    <citation type="submission" date="2018-10" db="EMBL/GenBank/DDBJ databases">
        <title>Natronolimnobius sp. XQ-INN 246 isolated from Inner Mongolia Autonomous Region of China.</title>
        <authorList>
            <person name="Xue Q."/>
        </authorList>
    </citation>
    <scope>NUCLEOTIDE SEQUENCE [LARGE SCALE GENOMIC DNA]</scope>
    <source>
        <strain evidence="2 3">XQ-INN 246</strain>
    </source>
</reference>
<dbReference type="GO" id="GO:0016787">
    <property type="term" value="F:hydrolase activity"/>
    <property type="evidence" value="ECO:0007669"/>
    <property type="project" value="UniProtKB-KW"/>
</dbReference>
<proteinExistence type="predicted"/>
<dbReference type="InterPro" id="IPR050855">
    <property type="entry name" value="NDM-1-like"/>
</dbReference>
<keyword evidence="3" id="KW-1185">Reference proteome</keyword>
<name>A0A4S3TH89_9EURY</name>
<dbReference type="OrthoDB" id="205181at2157"/>
<accession>A0A4S3TH89</accession>
<dbReference type="EMBL" id="RBZW01000076">
    <property type="protein sequence ID" value="THE62850.1"/>
    <property type="molecule type" value="Genomic_DNA"/>
</dbReference>
<dbReference type="PANTHER" id="PTHR42951">
    <property type="entry name" value="METALLO-BETA-LACTAMASE DOMAIN-CONTAINING"/>
    <property type="match status" value="1"/>
</dbReference>
<dbReference type="SUPFAM" id="SSF56281">
    <property type="entry name" value="Metallo-hydrolase/oxidoreductase"/>
    <property type="match status" value="1"/>
</dbReference>
<comment type="caution">
    <text evidence="2">The sequence shown here is derived from an EMBL/GenBank/DDBJ whole genome shotgun (WGS) entry which is preliminary data.</text>
</comment>